<organism evidence="2 3">
    <name type="scientific">Rasamsonia emersonii (strain ATCC 16479 / CBS 393.64 / IMI 116815)</name>
    <dbReference type="NCBI Taxonomy" id="1408163"/>
    <lineage>
        <taxon>Eukaryota</taxon>
        <taxon>Fungi</taxon>
        <taxon>Dikarya</taxon>
        <taxon>Ascomycota</taxon>
        <taxon>Pezizomycotina</taxon>
        <taxon>Eurotiomycetes</taxon>
        <taxon>Eurotiomycetidae</taxon>
        <taxon>Eurotiales</taxon>
        <taxon>Trichocomaceae</taxon>
        <taxon>Rasamsonia</taxon>
    </lineage>
</organism>
<sequence length="322" mass="35743">MPHSHVNNTNVSDSDTSLNIVEFKGIGGGRTSGGGAAAAAAAAAISGSSVVCDGSFYRLGWFFQFWVVRVYSPLLTHISHNDIYTESIWKYKYLSVEVELPPVNSISIFLPYQVHRDIISLSTSLSTSIKQIYSCQSAGSCGVTIPPPKNIMIEALEFTLTKDPNDKRKLLEVNKKENCGRHECPKNPRRRLRPAPELKPVKNVLHKQSNNRPRNHKGIQQQGHHDGRNLENNFRQTDGPARAGKNDGDPDHHKSTREIKDLTPVGTSEGGYDTVQHNALRDLALRNLTAAVKDMREELAMVKISVKQKVDQDENDTGVQED</sequence>
<name>A0A0F4YFR7_RASE3</name>
<feature type="compositionally biased region" description="Basic and acidic residues" evidence="1">
    <location>
        <begin position="244"/>
        <end position="261"/>
    </location>
</feature>
<reference evidence="2 3" key="1">
    <citation type="submission" date="2015-04" db="EMBL/GenBank/DDBJ databases">
        <authorList>
            <person name="Heijne W.H."/>
            <person name="Fedorova N.D."/>
            <person name="Nierman W.C."/>
            <person name="Vollebregt A.W."/>
            <person name="Zhao Z."/>
            <person name="Wu L."/>
            <person name="Kumar M."/>
            <person name="Stam H."/>
            <person name="van den Berg M.A."/>
            <person name="Pel H.J."/>
        </authorList>
    </citation>
    <scope>NUCLEOTIDE SEQUENCE [LARGE SCALE GENOMIC DNA]</scope>
    <source>
        <strain evidence="2 3">CBS 393.64</strain>
    </source>
</reference>
<accession>A0A0F4YFR7</accession>
<proteinExistence type="predicted"/>
<dbReference type="GeneID" id="25321853"/>
<dbReference type="EMBL" id="LASV01000765">
    <property type="protein sequence ID" value="KKA16463.1"/>
    <property type="molecule type" value="Genomic_DNA"/>
</dbReference>
<dbReference type="Proteomes" id="UP000053958">
    <property type="component" value="Unassembled WGS sequence"/>
</dbReference>
<gene>
    <name evidence="2" type="ORF">T310_9939</name>
</gene>
<keyword evidence="3" id="KW-1185">Reference proteome</keyword>
<evidence type="ECO:0000313" key="3">
    <source>
        <dbReference type="Proteomes" id="UP000053958"/>
    </source>
</evidence>
<evidence type="ECO:0000313" key="2">
    <source>
        <dbReference type="EMBL" id="KKA16463.1"/>
    </source>
</evidence>
<feature type="region of interest" description="Disordered" evidence="1">
    <location>
        <begin position="179"/>
        <end position="273"/>
    </location>
</feature>
<evidence type="ECO:0000256" key="1">
    <source>
        <dbReference type="SAM" id="MobiDB-lite"/>
    </source>
</evidence>
<feature type="compositionally biased region" description="Polar residues" evidence="1">
    <location>
        <begin position="206"/>
        <end position="222"/>
    </location>
</feature>
<comment type="caution">
    <text evidence="2">The sequence shown here is derived from an EMBL/GenBank/DDBJ whole genome shotgun (WGS) entry which is preliminary data.</text>
</comment>
<dbReference type="AlphaFoldDB" id="A0A0F4YFR7"/>
<dbReference type="RefSeq" id="XP_013323075.1">
    <property type="nucleotide sequence ID" value="XM_013467621.1"/>
</dbReference>
<protein>
    <submittedName>
        <fullName evidence="2">Uncharacterized protein</fullName>
    </submittedName>
</protein>